<dbReference type="Pfam" id="PF13238">
    <property type="entry name" value="AAA_18"/>
    <property type="match status" value="1"/>
</dbReference>
<dbReference type="NCBIfam" id="NF004861">
    <property type="entry name" value="PRK06217.1"/>
    <property type="match status" value="1"/>
</dbReference>
<keyword evidence="1" id="KW-0418">Kinase</keyword>
<protein>
    <submittedName>
        <fullName evidence="1">Adenylate kinase</fullName>
    </submittedName>
</protein>
<proteinExistence type="predicted"/>
<accession>A0A1G5L2A3</accession>
<sequence length="193" mass="21857">MKPDSRIYVTGASCAGVTTLGRMLAHRLAVRHLDVDDFYWMPTDPPFTTKRPPEERVGLIRQEQGNDGWVLTGSFDGWGDALIDDVDLIVFVDTPTPVRMERLLARERERYQDRIESGGDMHEIHVAFRQWASQYDDPAFSGRNRVRHEAWLSDQTVPVLRLNGTHDVDELVTTVMAALTGERHAAPSSERTA</sequence>
<dbReference type="Gene3D" id="3.40.50.300">
    <property type="entry name" value="P-loop containing nucleotide triphosphate hydrolases"/>
    <property type="match status" value="1"/>
</dbReference>
<organism evidence="1 2">
    <name type="scientific">Microvirga guangxiensis</name>
    <dbReference type="NCBI Taxonomy" id="549386"/>
    <lineage>
        <taxon>Bacteria</taxon>
        <taxon>Pseudomonadati</taxon>
        <taxon>Pseudomonadota</taxon>
        <taxon>Alphaproteobacteria</taxon>
        <taxon>Hyphomicrobiales</taxon>
        <taxon>Methylobacteriaceae</taxon>
        <taxon>Microvirga</taxon>
    </lineage>
</organism>
<dbReference type="STRING" id="549386.SAMN02927923_03802"/>
<dbReference type="InterPro" id="IPR052922">
    <property type="entry name" value="Cytidylate_Kinase-2"/>
</dbReference>
<dbReference type="GO" id="GO:0016301">
    <property type="term" value="F:kinase activity"/>
    <property type="evidence" value="ECO:0007669"/>
    <property type="project" value="UniProtKB-KW"/>
</dbReference>
<evidence type="ECO:0000313" key="2">
    <source>
        <dbReference type="Proteomes" id="UP000199569"/>
    </source>
</evidence>
<dbReference type="RefSeq" id="WP_091138130.1">
    <property type="nucleotide sequence ID" value="NZ_FMVJ01000013.1"/>
</dbReference>
<name>A0A1G5L2A3_9HYPH</name>
<keyword evidence="2" id="KW-1185">Reference proteome</keyword>
<dbReference type="EMBL" id="FMVJ01000013">
    <property type="protein sequence ID" value="SCZ06420.1"/>
    <property type="molecule type" value="Genomic_DNA"/>
</dbReference>
<reference evidence="1 2" key="1">
    <citation type="submission" date="2016-10" db="EMBL/GenBank/DDBJ databases">
        <authorList>
            <person name="de Groot N.N."/>
        </authorList>
    </citation>
    <scope>NUCLEOTIDE SEQUENCE [LARGE SCALE GENOMIC DNA]</scope>
    <source>
        <strain evidence="1 2">CGMCC 1.7666</strain>
    </source>
</reference>
<dbReference type="InterPro" id="IPR027417">
    <property type="entry name" value="P-loop_NTPase"/>
</dbReference>
<dbReference type="OrthoDB" id="5508973at2"/>
<dbReference type="SUPFAM" id="SSF52540">
    <property type="entry name" value="P-loop containing nucleoside triphosphate hydrolases"/>
    <property type="match status" value="1"/>
</dbReference>
<keyword evidence="1" id="KW-0808">Transferase</keyword>
<evidence type="ECO:0000313" key="1">
    <source>
        <dbReference type="EMBL" id="SCZ06420.1"/>
    </source>
</evidence>
<dbReference type="AlphaFoldDB" id="A0A1G5L2A3"/>
<dbReference type="PANTHER" id="PTHR37816:SF2">
    <property type="entry name" value="DNA TOPOLOGY MODULATION PROTEIN FLAR-RELATED PROTEIN"/>
    <property type="match status" value="1"/>
</dbReference>
<gene>
    <name evidence="1" type="ORF">SAMN02927923_03802</name>
</gene>
<dbReference type="PANTHER" id="PTHR37816">
    <property type="entry name" value="YALI0E33011P"/>
    <property type="match status" value="1"/>
</dbReference>
<dbReference type="Proteomes" id="UP000199569">
    <property type="component" value="Unassembled WGS sequence"/>
</dbReference>